<protein>
    <submittedName>
        <fullName evidence="3">Uncharacterized membrane protein</fullName>
    </submittedName>
</protein>
<feature type="chain" id="PRO_5010282386" evidence="1">
    <location>
        <begin position="20"/>
        <end position="276"/>
    </location>
</feature>
<dbReference type="Proteomes" id="UP000183209">
    <property type="component" value="Unassembled WGS sequence"/>
</dbReference>
<dbReference type="Pfam" id="PF03724">
    <property type="entry name" value="META"/>
    <property type="match status" value="1"/>
</dbReference>
<proteinExistence type="predicted"/>
<dbReference type="OrthoDB" id="5348860at2"/>
<gene>
    <name evidence="3" type="ORF">SAMN04487906_3201</name>
</gene>
<dbReference type="AlphaFoldDB" id="A0A1I6VL35"/>
<dbReference type="InterPro" id="IPR053147">
    <property type="entry name" value="Hsp_HslJ-like"/>
</dbReference>
<evidence type="ECO:0000313" key="4">
    <source>
        <dbReference type="Proteomes" id="UP000183209"/>
    </source>
</evidence>
<feature type="signal peptide" evidence="1">
    <location>
        <begin position="1"/>
        <end position="19"/>
    </location>
</feature>
<evidence type="ECO:0000313" key="3">
    <source>
        <dbReference type="EMBL" id="SFT14428.1"/>
    </source>
</evidence>
<dbReference type="PANTHER" id="PTHR35535:SF2">
    <property type="entry name" value="DUF306 DOMAIN-CONTAINING PROTEIN"/>
    <property type="match status" value="1"/>
</dbReference>
<dbReference type="Gene3D" id="2.40.128.270">
    <property type="match status" value="1"/>
</dbReference>
<evidence type="ECO:0000259" key="2">
    <source>
        <dbReference type="Pfam" id="PF03724"/>
    </source>
</evidence>
<evidence type="ECO:0000256" key="1">
    <source>
        <dbReference type="SAM" id="SignalP"/>
    </source>
</evidence>
<feature type="domain" description="DUF306" evidence="2">
    <location>
        <begin position="169"/>
        <end position="271"/>
    </location>
</feature>
<dbReference type="PROSITE" id="PS51257">
    <property type="entry name" value="PROKAR_LIPOPROTEIN"/>
    <property type="match status" value="1"/>
</dbReference>
<organism evidence="3 4">
    <name type="scientific">Zhouia amylolytica</name>
    <dbReference type="NCBI Taxonomy" id="376730"/>
    <lineage>
        <taxon>Bacteria</taxon>
        <taxon>Pseudomonadati</taxon>
        <taxon>Bacteroidota</taxon>
        <taxon>Flavobacteriia</taxon>
        <taxon>Flavobacteriales</taxon>
        <taxon>Flavobacteriaceae</taxon>
        <taxon>Zhouia</taxon>
    </lineage>
</organism>
<dbReference type="InterPro" id="IPR005184">
    <property type="entry name" value="DUF306_Meta_HslJ"/>
</dbReference>
<reference evidence="3 4" key="1">
    <citation type="submission" date="2016-10" db="EMBL/GenBank/DDBJ databases">
        <authorList>
            <person name="de Groot N.N."/>
        </authorList>
    </citation>
    <scope>NUCLEOTIDE SEQUENCE [LARGE SCALE GENOMIC DNA]</scope>
    <source>
        <strain evidence="3 4">CGMCC 1.6114</strain>
    </source>
</reference>
<keyword evidence="1" id="KW-0732">Signal</keyword>
<dbReference type="InterPro" id="IPR038670">
    <property type="entry name" value="HslJ-like_sf"/>
</dbReference>
<name>A0A1I6VL35_9FLAO</name>
<dbReference type="RefSeq" id="WP_074980098.1">
    <property type="nucleotide sequence ID" value="NZ_FPAG01000010.1"/>
</dbReference>
<accession>A0A1I6VL35</accession>
<sequence length="276" mass="31146">MKKVVLSILVLGMSLTACKKNKSQEAADSTSTVDTMLVKQEKSTNDSKTSEAMNTESSVFFKGVGTEPFWSIEIADNMIKFTSLTEAHKEFTVPGVEPIRAADANVKLYKAEVESGSMNIQIAQGACSDNMSDNEFGYKVKVEIKKGNETDYTVYEGCGNYITDYRLNDLWVLEKLGEEEVTVDMFTKELPNMEINTKDNKFFGYAGCNNMRGSIFFEKGLLRFTQVISTKKACMGENKEDEFLKALQSSVEYRIEDNRLYLYNDNGMQLVFKKID</sequence>
<dbReference type="EMBL" id="FPAG01000010">
    <property type="protein sequence ID" value="SFT14428.1"/>
    <property type="molecule type" value="Genomic_DNA"/>
</dbReference>
<dbReference type="PANTHER" id="PTHR35535">
    <property type="entry name" value="HEAT SHOCK PROTEIN HSLJ"/>
    <property type="match status" value="1"/>
</dbReference>